<organism evidence="3 4">
    <name type="scientific">Citricoccus muralis</name>
    <dbReference type="NCBI Taxonomy" id="169134"/>
    <lineage>
        <taxon>Bacteria</taxon>
        <taxon>Bacillati</taxon>
        <taxon>Actinomycetota</taxon>
        <taxon>Actinomycetes</taxon>
        <taxon>Micrococcales</taxon>
        <taxon>Micrococcaceae</taxon>
        <taxon>Citricoccus</taxon>
    </lineage>
</organism>
<gene>
    <name evidence="3" type="ORF">P8192_00550</name>
</gene>
<accession>A0ABY8H6A3</accession>
<evidence type="ECO:0000313" key="3">
    <source>
        <dbReference type="EMBL" id="WFP16650.1"/>
    </source>
</evidence>
<evidence type="ECO:0000313" key="4">
    <source>
        <dbReference type="Proteomes" id="UP001219037"/>
    </source>
</evidence>
<sequence length="487" mass="52177">MNQAIRNAWTVTIVLFLVLLGAASYIQVIGAKDLNENEHNSRQIYQQFGSHRGPILVNGTPIAESVQTNSENFEYQRQYNNPELYSGITGFYSLTYGATGLESKLNDVLSGTSDNQFVDRARALFTGEQVEGAQVELTIDQDIQELLYSKLPEGIKASAVATDPSTGRILGMVSRPSYDTNKLAVHSGTQAKANMDQILASGASPYRNSATQDAVAPGSTFKLIDTIAMLESGDYTPDGTLDLPNSIDLPQTQNTISNFGGGICANRNSADLGWIFAQSCNTPFATAAMDLGQDAIRDVAERFGFNQSFEMPLPVQGSSFPTEDIADATLAQSSLGQVDVRASALQMNMVAAGIANGGTVMKPQLVESVRGPDLSLLEEFEPEVFSEATSEDVADDMTQMMRRVVQEGTASTAGSSSVDWAAKTGTAQRGVENDAGEELVNSWITAFAPADDPQIAVTLVYENVPYSTGSSLTVSNMKDIMETVVTQ</sequence>
<dbReference type="Pfam" id="PF00905">
    <property type="entry name" value="Transpeptidase"/>
    <property type="match status" value="1"/>
</dbReference>
<proteinExistence type="predicted"/>
<dbReference type="Pfam" id="PF21922">
    <property type="entry name" value="PBP_dimer_2"/>
    <property type="match status" value="1"/>
</dbReference>
<evidence type="ECO:0000259" key="2">
    <source>
        <dbReference type="Pfam" id="PF21922"/>
    </source>
</evidence>
<dbReference type="PANTHER" id="PTHR30627">
    <property type="entry name" value="PEPTIDOGLYCAN D,D-TRANSPEPTIDASE"/>
    <property type="match status" value="1"/>
</dbReference>
<dbReference type="Gene3D" id="3.40.710.10">
    <property type="entry name" value="DD-peptidase/beta-lactamase superfamily"/>
    <property type="match status" value="1"/>
</dbReference>
<dbReference type="InterPro" id="IPR050515">
    <property type="entry name" value="Beta-lactam/transpept"/>
</dbReference>
<reference evidence="3 4" key="1">
    <citation type="submission" date="2023-04" db="EMBL/GenBank/DDBJ databases">
        <title>Funneling lignin-derived compounds into biodiesel using alkali-halophilic Citricoccus sp. P2.</title>
        <authorList>
            <person name="Luo C.-B."/>
        </authorList>
    </citation>
    <scope>NUCLEOTIDE SEQUENCE [LARGE SCALE GENOMIC DNA]</scope>
    <source>
        <strain evidence="3 4">P2</strain>
    </source>
</reference>
<evidence type="ECO:0000259" key="1">
    <source>
        <dbReference type="Pfam" id="PF00905"/>
    </source>
</evidence>
<feature type="domain" description="Penicillin binding protein A dimerisation" evidence="2">
    <location>
        <begin position="52"/>
        <end position="135"/>
    </location>
</feature>
<dbReference type="InterPro" id="IPR054120">
    <property type="entry name" value="PBPA_dimer"/>
</dbReference>
<name>A0ABY8H6A3_9MICC</name>
<dbReference type="RefSeq" id="WP_278157748.1">
    <property type="nucleotide sequence ID" value="NZ_CP121252.1"/>
</dbReference>
<dbReference type="Proteomes" id="UP001219037">
    <property type="component" value="Chromosome"/>
</dbReference>
<dbReference type="PANTHER" id="PTHR30627:SF24">
    <property type="entry name" value="PENICILLIN-BINDING PROTEIN 4B"/>
    <property type="match status" value="1"/>
</dbReference>
<feature type="domain" description="Penicillin-binding protein transpeptidase" evidence="1">
    <location>
        <begin position="158"/>
        <end position="482"/>
    </location>
</feature>
<dbReference type="SUPFAM" id="SSF56601">
    <property type="entry name" value="beta-lactamase/transpeptidase-like"/>
    <property type="match status" value="1"/>
</dbReference>
<dbReference type="InterPro" id="IPR012338">
    <property type="entry name" value="Beta-lactam/transpept-like"/>
</dbReference>
<keyword evidence="4" id="KW-1185">Reference proteome</keyword>
<dbReference type="InterPro" id="IPR001460">
    <property type="entry name" value="PCN-bd_Tpept"/>
</dbReference>
<dbReference type="EMBL" id="CP121252">
    <property type="protein sequence ID" value="WFP16650.1"/>
    <property type="molecule type" value="Genomic_DNA"/>
</dbReference>
<protein>
    <submittedName>
        <fullName evidence="3">Penicillin-binding transpeptidase domain-containing protein</fullName>
    </submittedName>
</protein>
<dbReference type="Gene3D" id="3.90.1310.10">
    <property type="entry name" value="Penicillin-binding protein 2a (Domain 2)"/>
    <property type="match status" value="1"/>
</dbReference>